<keyword evidence="1" id="KW-1133">Transmembrane helix</keyword>
<dbReference type="EMBL" id="ACDY02000001">
    <property type="protein sequence ID" value="EEZ72765.1"/>
    <property type="molecule type" value="Genomic_DNA"/>
</dbReference>
<accession>D0W0N2</accession>
<evidence type="ECO:0000313" key="2">
    <source>
        <dbReference type="EMBL" id="EEZ72765.1"/>
    </source>
</evidence>
<dbReference type="AlphaFoldDB" id="D0W0N2"/>
<evidence type="ECO:0000256" key="1">
    <source>
        <dbReference type="SAM" id="Phobius"/>
    </source>
</evidence>
<protein>
    <submittedName>
        <fullName evidence="2">Uncharacterized protein</fullName>
    </submittedName>
</protein>
<dbReference type="Proteomes" id="UP000003294">
    <property type="component" value="Unassembled WGS sequence"/>
</dbReference>
<sequence length="74" mass="8630">MPKQYTLDGFKVSALIGTHSNRAADYFLINPLFSIKYIFLKYLSTKGTHTGKHFLCLLLTAYFSINYFFCFIFK</sequence>
<comment type="caution">
    <text evidence="2">The sequence shown here is derived from an EMBL/GenBank/DDBJ whole genome shotgun (WGS) entry which is preliminary data.</text>
</comment>
<evidence type="ECO:0000313" key="3">
    <source>
        <dbReference type="Proteomes" id="UP000003294"/>
    </source>
</evidence>
<feature type="transmembrane region" description="Helical" evidence="1">
    <location>
        <begin position="52"/>
        <end position="73"/>
    </location>
</feature>
<dbReference type="STRING" id="546262.NEICINOT_03198"/>
<organism evidence="2 3">
    <name type="scientific">Neisseria cinerea ATCC 14685</name>
    <dbReference type="NCBI Taxonomy" id="546262"/>
    <lineage>
        <taxon>Bacteria</taxon>
        <taxon>Pseudomonadati</taxon>
        <taxon>Pseudomonadota</taxon>
        <taxon>Betaproteobacteria</taxon>
        <taxon>Neisseriales</taxon>
        <taxon>Neisseriaceae</taxon>
        <taxon>Neisseria</taxon>
    </lineage>
</organism>
<name>D0W0N2_NEICI</name>
<proteinExistence type="predicted"/>
<reference evidence="2 3" key="1">
    <citation type="submission" date="2009-10" db="EMBL/GenBank/DDBJ databases">
        <authorList>
            <person name="Weinstock G."/>
            <person name="Sodergren E."/>
            <person name="Clifton S."/>
            <person name="Fulton L."/>
            <person name="Fulton B."/>
            <person name="Courtney L."/>
            <person name="Fronick C."/>
            <person name="Harrison M."/>
            <person name="Strong C."/>
            <person name="Farmer C."/>
            <person name="Delahaunty K."/>
            <person name="Markovic C."/>
            <person name="Hall O."/>
            <person name="Minx P."/>
            <person name="Tomlinson C."/>
            <person name="Mitreva M."/>
            <person name="Nelson J."/>
            <person name="Hou S."/>
            <person name="Wollam A."/>
            <person name="Pepin K.H."/>
            <person name="Johnson M."/>
            <person name="Bhonagiri V."/>
            <person name="Nash W.E."/>
            <person name="Warren W."/>
            <person name="Chinwalla A."/>
            <person name="Mardis E.R."/>
            <person name="Wilson R.K."/>
        </authorList>
    </citation>
    <scope>NUCLEOTIDE SEQUENCE [LARGE SCALE GENOMIC DNA]</scope>
    <source>
        <strain evidence="2 3">ATCC 14685</strain>
    </source>
</reference>
<keyword evidence="1" id="KW-0472">Membrane</keyword>
<keyword evidence="1" id="KW-0812">Transmembrane</keyword>
<gene>
    <name evidence="2" type="ORF">NEICINOT_03198</name>
</gene>